<dbReference type="RefSeq" id="XP_007772764.1">
    <property type="nucleotide sequence ID" value="XM_007774574.1"/>
</dbReference>
<dbReference type="OMA" id="CCNSIES"/>
<feature type="chain" id="PRO_5024480883" description="Hydrophobin" evidence="6">
    <location>
        <begin position="25"/>
        <end position="115"/>
    </location>
</feature>
<evidence type="ECO:0000256" key="2">
    <source>
        <dbReference type="ARBA" id="ARBA00010446"/>
    </source>
</evidence>
<dbReference type="CDD" id="cd23507">
    <property type="entry name" value="hydrophobin_I"/>
    <property type="match status" value="1"/>
</dbReference>
<dbReference type="InterPro" id="IPR001338">
    <property type="entry name" value="Class_I_Hydrophobin"/>
</dbReference>
<dbReference type="OrthoDB" id="4225815at2759"/>
<evidence type="ECO:0000256" key="6">
    <source>
        <dbReference type="RuleBase" id="RU365009"/>
    </source>
</evidence>
<evidence type="ECO:0000313" key="7">
    <source>
        <dbReference type="EMBL" id="EIW77383.1"/>
    </source>
</evidence>
<keyword evidence="4 6" id="KW-0964">Secreted</keyword>
<proteinExistence type="inferred from homology"/>
<dbReference type="KEGG" id="cput:CONPUDRAFT_168321"/>
<evidence type="ECO:0000313" key="8">
    <source>
        <dbReference type="Proteomes" id="UP000053558"/>
    </source>
</evidence>
<dbReference type="Pfam" id="PF01185">
    <property type="entry name" value="Hydrophobin"/>
    <property type="match status" value="1"/>
</dbReference>
<evidence type="ECO:0000256" key="1">
    <source>
        <dbReference type="ARBA" id="ARBA00004191"/>
    </source>
</evidence>
<keyword evidence="5 6" id="KW-1015">Disulfide bond</keyword>
<keyword evidence="8" id="KW-1185">Reference proteome</keyword>
<sequence>MFAPFVALLPIVLASFTTAAPALSFDITDSPQCTSGELSCCSNTLTPENAQGPLGQLGLGHLLDNLSGQVGLQCNAITGIGTGQGATCTQEPVCCAQNNYNGLVNLGCTPVNAAA</sequence>
<dbReference type="EMBL" id="JH711584">
    <property type="protein sequence ID" value="EIW77383.1"/>
    <property type="molecule type" value="Genomic_DNA"/>
</dbReference>
<gene>
    <name evidence="7" type="ORF">CONPUDRAFT_168321</name>
</gene>
<feature type="signal peptide" evidence="6">
    <location>
        <begin position="1"/>
        <end position="24"/>
    </location>
</feature>
<keyword evidence="6" id="KW-0732">Signal</keyword>
<protein>
    <recommendedName>
        <fullName evidence="6">Hydrophobin</fullName>
    </recommendedName>
</protein>
<dbReference type="GO" id="GO:0009277">
    <property type="term" value="C:fungal-type cell wall"/>
    <property type="evidence" value="ECO:0007669"/>
    <property type="project" value="InterPro"/>
</dbReference>
<dbReference type="SMART" id="SM00075">
    <property type="entry name" value="HYDRO"/>
    <property type="match status" value="1"/>
</dbReference>
<reference evidence="8" key="1">
    <citation type="journal article" date="2012" name="Science">
        <title>The Paleozoic origin of enzymatic lignin decomposition reconstructed from 31 fungal genomes.</title>
        <authorList>
            <person name="Floudas D."/>
            <person name="Binder M."/>
            <person name="Riley R."/>
            <person name="Barry K."/>
            <person name="Blanchette R.A."/>
            <person name="Henrissat B."/>
            <person name="Martinez A.T."/>
            <person name="Otillar R."/>
            <person name="Spatafora J.W."/>
            <person name="Yadav J.S."/>
            <person name="Aerts A."/>
            <person name="Benoit I."/>
            <person name="Boyd A."/>
            <person name="Carlson A."/>
            <person name="Copeland A."/>
            <person name="Coutinho P.M."/>
            <person name="de Vries R.P."/>
            <person name="Ferreira P."/>
            <person name="Findley K."/>
            <person name="Foster B."/>
            <person name="Gaskell J."/>
            <person name="Glotzer D."/>
            <person name="Gorecki P."/>
            <person name="Heitman J."/>
            <person name="Hesse C."/>
            <person name="Hori C."/>
            <person name="Igarashi K."/>
            <person name="Jurgens J.A."/>
            <person name="Kallen N."/>
            <person name="Kersten P."/>
            <person name="Kohler A."/>
            <person name="Kuees U."/>
            <person name="Kumar T.K.A."/>
            <person name="Kuo A."/>
            <person name="LaButti K."/>
            <person name="Larrondo L.F."/>
            <person name="Lindquist E."/>
            <person name="Ling A."/>
            <person name="Lombard V."/>
            <person name="Lucas S."/>
            <person name="Lundell T."/>
            <person name="Martin R."/>
            <person name="McLaughlin D.J."/>
            <person name="Morgenstern I."/>
            <person name="Morin E."/>
            <person name="Murat C."/>
            <person name="Nagy L.G."/>
            <person name="Nolan M."/>
            <person name="Ohm R.A."/>
            <person name="Patyshakuliyeva A."/>
            <person name="Rokas A."/>
            <person name="Ruiz-Duenas F.J."/>
            <person name="Sabat G."/>
            <person name="Salamov A."/>
            <person name="Samejima M."/>
            <person name="Schmutz J."/>
            <person name="Slot J.C."/>
            <person name="St John F."/>
            <person name="Stenlid J."/>
            <person name="Sun H."/>
            <person name="Sun S."/>
            <person name="Syed K."/>
            <person name="Tsang A."/>
            <person name="Wiebenga A."/>
            <person name="Young D."/>
            <person name="Pisabarro A."/>
            <person name="Eastwood D.C."/>
            <person name="Martin F."/>
            <person name="Cullen D."/>
            <person name="Grigoriev I.V."/>
            <person name="Hibbett D.S."/>
        </authorList>
    </citation>
    <scope>NUCLEOTIDE SEQUENCE [LARGE SCALE GENOMIC DNA]</scope>
    <source>
        <strain evidence="8">RWD-64-598 SS2</strain>
    </source>
</reference>
<accession>A0A5M3ME16</accession>
<evidence type="ECO:0000256" key="4">
    <source>
        <dbReference type="ARBA" id="ARBA00022525"/>
    </source>
</evidence>
<name>A0A5M3ME16_CONPW</name>
<dbReference type="AlphaFoldDB" id="A0A5M3ME16"/>
<dbReference type="GO" id="GO:0005199">
    <property type="term" value="F:structural constituent of cell wall"/>
    <property type="evidence" value="ECO:0007669"/>
    <property type="project" value="InterPro"/>
</dbReference>
<dbReference type="Proteomes" id="UP000053558">
    <property type="component" value="Unassembled WGS sequence"/>
</dbReference>
<evidence type="ECO:0000256" key="5">
    <source>
        <dbReference type="ARBA" id="ARBA00023157"/>
    </source>
</evidence>
<evidence type="ECO:0000256" key="3">
    <source>
        <dbReference type="ARBA" id="ARBA00022512"/>
    </source>
</evidence>
<keyword evidence="3 6" id="KW-0134">Cell wall</keyword>
<comment type="subcellular location">
    <subcellularLocation>
        <location evidence="1 6">Secreted</location>
        <location evidence="1 6">Cell wall</location>
    </subcellularLocation>
</comment>
<comment type="caution">
    <text evidence="7">The sequence shown here is derived from an EMBL/GenBank/DDBJ whole genome shotgun (WGS) entry which is preliminary data.</text>
</comment>
<organism evidence="7 8">
    <name type="scientific">Coniophora puteana (strain RWD-64-598)</name>
    <name type="common">Brown rot fungus</name>
    <dbReference type="NCBI Taxonomy" id="741705"/>
    <lineage>
        <taxon>Eukaryota</taxon>
        <taxon>Fungi</taxon>
        <taxon>Dikarya</taxon>
        <taxon>Basidiomycota</taxon>
        <taxon>Agaricomycotina</taxon>
        <taxon>Agaricomycetes</taxon>
        <taxon>Agaricomycetidae</taxon>
        <taxon>Boletales</taxon>
        <taxon>Coniophorineae</taxon>
        <taxon>Coniophoraceae</taxon>
        <taxon>Coniophora</taxon>
    </lineage>
</organism>
<comment type="similarity">
    <text evidence="2 6">Belongs to the fungal hydrophobin family.</text>
</comment>
<dbReference type="GeneID" id="19205972"/>